<comment type="caution">
    <text evidence="1">The sequence shown here is derived from an EMBL/GenBank/DDBJ whole genome shotgun (WGS) entry which is preliminary data.</text>
</comment>
<accession>A0A6L5QH69</accession>
<reference evidence="1 2" key="1">
    <citation type="submission" date="2019-11" db="EMBL/GenBank/DDBJ databases">
        <title>Novel species isolated from a subtropical stream in China.</title>
        <authorList>
            <person name="Lu H."/>
        </authorList>
    </citation>
    <scope>NUCLEOTIDE SEQUENCE [LARGE SCALE GENOMIC DNA]</scope>
    <source>
        <strain evidence="1 2">FT25W</strain>
    </source>
</reference>
<organism evidence="1 2">
    <name type="scientific">Duganella alba</name>
    <dbReference type="NCBI Taxonomy" id="2666081"/>
    <lineage>
        <taxon>Bacteria</taxon>
        <taxon>Pseudomonadati</taxon>
        <taxon>Pseudomonadota</taxon>
        <taxon>Betaproteobacteria</taxon>
        <taxon>Burkholderiales</taxon>
        <taxon>Oxalobacteraceae</taxon>
        <taxon>Telluria group</taxon>
        <taxon>Duganella</taxon>
    </lineage>
</organism>
<dbReference type="EMBL" id="WKJM01000011">
    <property type="protein sequence ID" value="MRX09015.1"/>
    <property type="molecule type" value="Genomic_DNA"/>
</dbReference>
<sequence>MSGPQFTPDALVDQAAQAQREGRYDEALSLVLELFARADNTHFMAMFIWRLLIEQHPPSRQALARERNAQASALLGGSLTFDVVGAERPRSRFDIIVNMNEMLGEIRATYELFVQLLNVDPEHAQRQAGRALPAIVAAGDYTLAQPYTRDPLYKLPELNDMAQVRPLLPPRELAESGTIFRELAARHESIRDFREEDLPAVCRIYLEAKPDELKFEAGPFTFTPLEEDGILMGRSGNPRCWFTTPTACRASRRCSKASCGRCSCKPARVDGA</sequence>
<dbReference type="AlphaFoldDB" id="A0A6L5QH69"/>
<dbReference type="Proteomes" id="UP000481037">
    <property type="component" value="Unassembled WGS sequence"/>
</dbReference>
<dbReference type="RefSeq" id="WP_154362723.1">
    <property type="nucleotide sequence ID" value="NZ_WKJM01000011.1"/>
</dbReference>
<keyword evidence="2" id="KW-1185">Reference proteome</keyword>
<proteinExistence type="predicted"/>
<protein>
    <recommendedName>
        <fullName evidence="3">Tetratricopeptide repeat protein</fullName>
    </recommendedName>
</protein>
<evidence type="ECO:0000313" key="1">
    <source>
        <dbReference type="EMBL" id="MRX09015.1"/>
    </source>
</evidence>
<name>A0A6L5QH69_9BURK</name>
<evidence type="ECO:0000313" key="2">
    <source>
        <dbReference type="Proteomes" id="UP000481037"/>
    </source>
</evidence>
<evidence type="ECO:0008006" key="3">
    <source>
        <dbReference type="Google" id="ProtNLM"/>
    </source>
</evidence>
<gene>
    <name evidence="1" type="ORF">GJ697_14330</name>
</gene>